<accession>A0A8S5SPK3</accession>
<reference evidence="1" key="1">
    <citation type="journal article" date="2021" name="Proc. Natl. Acad. Sci. U.S.A.">
        <title>A Catalog of Tens of Thousands of Viruses from Human Metagenomes Reveals Hidden Associations with Chronic Diseases.</title>
        <authorList>
            <person name="Tisza M.J."/>
            <person name="Buck C.B."/>
        </authorList>
    </citation>
    <scope>NUCLEOTIDE SEQUENCE</scope>
    <source>
        <strain evidence="1">CtCb814</strain>
    </source>
</reference>
<proteinExistence type="predicted"/>
<evidence type="ECO:0000313" key="1">
    <source>
        <dbReference type="EMBL" id="DAF52506.1"/>
    </source>
</evidence>
<dbReference type="InterPro" id="IPR009057">
    <property type="entry name" value="Homeodomain-like_sf"/>
</dbReference>
<dbReference type="SUPFAM" id="SSF46689">
    <property type="entry name" value="Homeodomain-like"/>
    <property type="match status" value="1"/>
</dbReference>
<sequence length="159" mass="18217">MVVFRRWPQNGISKYQEWMTQEGLLKIEGWARDGCTDKEIAANIGINPDTLYTWKKKFPILADTLKKGKDVVDRQVEKSLLQRALGYSYEETSEKYEGGVMTERKVTKKHIPPDTTAQIFWLKNRKPEQWRDKPQSESASDKALAKAIEILGGVDSAID</sequence>
<protein>
    <submittedName>
        <fullName evidence="1">Terminase small subunit</fullName>
    </submittedName>
</protein>
<dbReference type="EMBL" id="BK032638">
    <property type="protein sequence ID" value="DAF52506.1"/>
    <property type="molecule type" value="Genomic_DNA"/>
</dbReference>
<name>A0A8S5SPK3_9CAUD</name>
<organism evidence="1">
    <name type="scientific">Siphoviridae sp. ctCb814</name>
    <dbReference type="NCBI Taxonomy" id="2827808"/>
    <lineage>
        <taxon>Viruses</taxon>
        <taxon>Duplodnaviria</taxon>
        <taxon>Heunggongvirae</taxon>
        <taxon>Uroviricota</taxon>
        <taxon>Caudoviricetes</taxon>
    </lineage>
</organism>